<dbReference type="InterPro" id="IPR007219">
    <property type="entry name" value="XnlR_reg_dom"/>
</dbReference>
<dbReference type="Gene3D" id="4.10.240.10">
    <property type="entry name" value="Zn(2)-C6 fungal-type DNA-binding domain"/>
    <property type="match status" value="1"/>
</dbReference>
<reference evidence="6 7" key="1">
    <citation type="submission" date="2011-06" db="EMBL/GenBank/DDBJ databases">
        <title>The Genome Sequence of Fusarium oxysporum FOSC 3-a.</title>
        <authorList>
            <consortium name="The Broad Institute Genome Sequencing Platform"/>
            <person name="Ma L.-J."/>
            <person name="Gale L.R."/>
            <person name="Schwartz D.C."/>
            <person name="Zhou S."/>
            <person name="Corby-Kistler H."/>
            <person name="Young S.K."/>
            <person name="Zeng Q."/>
            <person name="Gargeya S."/>
            <person name="Fitzgerald M."/>
            <person name="Haas B."/>
            <person name="Abouelleil A."/>
            <person name="Alvarado L."/>
            <person name="Arachchi H.M."/>
            <person name="Berlin A."/>
            <person name="Brown A."/>
            <person name="Chapman S.B."/>
            <person name="Chen Z."/>
            <person name="Dunbar C."/>
            <person name="Freedman E."/>
            <person name="Gearin G."/>
            <person name="Gellesch M."/>
            <person name="Goldberg J."/>
            <person name="Griggs A."/>
            <person name="Gujja S."/>
            <person name="Heiman D."/>
            <person name="Howarth C."/>
            <person name="Larson L."/>
            <person name="Lui A."/>
            <person name="MacDonald P.J.P."/>
            <person name="Mehta T."/>
            <person name="Montmayeur A."/>
            <person name="Murphy C."/>
            <person name="Neiman D."/>
            <person name="Pearson M."/>
            <person name="Priest M."/>
            <person name="Roberts A."/>
            <person name="Saif S."/>
            <person name="Shea T."/>
            <person name="Shenoy N."/>
            <person name="Sisk P."/>
            <person name="Stolte C."/>
            <person name="Sykes S."/>
            <person name="Wortman J."/>
            <person name="Nusbaum C."/>
            <person name="Birren B."/>
        </authorList>
    </citation>
    <scope>NUCLEOTIDE SEQUENCE [LARGE SCALE GENOMIC DNA]</scope>
    <source>
        <strain evidence="7">FOSC 3-a</strain>
    </source>
</reference>
<accession>W9HVT3</accession>
<dbReference type="OrthoDB" id="2123952at2759"/>
<evidence type="ECO:0000256" key="4">
    <source>
        <dbReference type="ARBA" id="ARBA00023242"/>
    </source>
</evidence>
<evidence type="ECO:0000256" key="3">
    <source>
        <dbReference type="ARBA" id="ARBA00023163"/>
    </source>
</evidence>
<dbReference type="Pfam" id="PF00172">
    <property type="entry name" value="Zn_clus"/>
    <property type="match status" value="1"/>
</dbReference>
<dbReference type="GO" id="GO:0006351">
    <property type="term" value="P:DNA-templated transcription"/>
    <property type="evidence" value="ECO:0007669"/>
    <property type="project" value="InterPro"/>
</dbReference>
<evidence type="ECO:0000313" key="7">
    <source>
        <dbReference type="Proteomes" id="UP000030753"/>
    </source>
</evidence>
<dbReference type="PROSITE" id="PS50048">
    <property type="entry name" value="ZN2_CY6_FUNGAL_2"/>
    <property type="match status" value="1"/>
</dbReference>
<dbReference type="SMART" id="SM00066">
    <property type="entry name" value="GAL4"/>
    <property type="match status" value="1"/>
</dbReference>
<dbReference type="CDD" id="cd00067">
    <property type="entry name" value="GAL4"/>
    <property type="match status" value="1"/>
</dbReference>
<evidence type="ECO:0000256" key="1">
    <source>
        <dbReference type="ARBA" id="ARBA00022723"/>
    </source>
</evidence>
<dbReference type="PANTHER" id="PTHR47424:SF14">
    <property type="entry name" value="ZINC FINGER PROTEIN GRT1"/>
    <property type="match status" value="1"/>
</dbReference>
<evidence type="ECO:0000256" key="2">
    <source>
        <dbReference type="ARBA" id="ARBA00023015"/>
    </source>
</evidence>
<evidence type="ECO:0000313" key="6">
    <source>
        <dbReference type="EMBL" id="EWY84331.1"/>
    </source>
</evidence>
<dbReference type="GO" id="GO:0000981">
    <property type="term" value="F:DNA-binding transcription factor activity, RNA polymerase II-specific"/>
    <property type="evidence" value="ECO:0007669"/>
    <property type="project" value="InterPro"/>
</dbReference>
<dbReference type="HOGENOM" id="CLU_010839_1_0_1"/>
<keyword evidence="2" id="KW-0805">Transcription regulation</keyword>
<dbReference type="Pfam" id="PF04082">
    <property type="entry name" value="Fungal_trans"/>
    <property type="match status" value="1"/>
</dbReference>
<dbReference type="SMART" id="SM00906">
    <property type="entry name" value="Fungal_trans"/>
    <property type="match status" value="1"/>
</dbReference>
<gene>
    <name evidence="6" type="ORF">FOYG_14083</name>
</gene>
<dbReference type="InterPro" id="IPR001138">
    <property type="entry name" value="Zn2Cys6_DnaBD"/>
</dbReference>
<dbReference type="SUPFAM" id="SSF57701">
    <property type="entry name" value="Zn2/Cys6 DNA-binding domain"/>
    <property type="match status" value="1"/>
</dbReference>
<dbReference type="AlphaFoldDB" id="W9HVT3"/>
<keyword evidence="3" id="KW-0804">Transcription</keyword>
<dbReference type="Proteomes" id="UP000030753">
    <property type="component" value="Unassembled WGS sequence"/>
</dbReference>
<name>W9HVT3_FUSOX</name>
<keyword evidence="1" id="KW-0479">Metal-binding</keyword>
<dbReference type="GO" id="GO:0003677">
    <property type="term" value="F:DNA binding"/>
    <property type="evidence" value="ECO:0007669"/>
    <property type="project" value="InterPro"/>
</dbReference>
<dbReference type="InterPro" id="IPR051127">
    <property type="entry name" value="Fungal_SecMet_Regulators"/>
</dbReference>
<dbReference type="CDD" id="cd12148">
    <property type="entry name" value="fungal_TF_MHR"/>
    <property type="match status" value="1"/>
</dbReference>
<keyword evidence="4" id="KW-0539">Nucleus</keyword>
<dbReference type="EMBL" id="JH717847">
    <property type="protein sequence ID" value="EWY84331.1"/>
    <property type="molecule type" value="Genomic_DNA"/>
</dbReference>
<feature type="domain" description="Zn(2)-C6 fungal-type" evidence="5">
    <location>
        <begin position="5"/>
        <end position="34"/>
    </location>
</feature>
<dbReference type="PANTHER" id="PTHR47424">
    <property type="entry name" value="REGULATORY PROTEIN GAL4"/>
    <property type="match status" value="1"/>
</dbReference>
<organism evidence="6 7">
    <name type="scientific">Fusarium oxysporum NRRL 32931</name>
    <dbReference type="NCBI Taxonomy" id="660029"/>
    <lineage>
        <taxon>Eukaryota</taxon>
        <taxon>Fungi</taxon>
        <taxon>Dikarya</taxon>
        <taxon>Ascomycota</taxon>
        <taxon>Pezizomycotina</taxon>
        <taxon>Sordariomycetes</taxon>
        <taxon>Hypocreomycetidae</taxon>
        <taxon>Hypocreales</taxon>
        <taxon>Nectriaceae</taxon>
        <taxon>Fusarium</taxon>
        <taxon>Fusarium oxysporum species complex</taxon>
    </lineage>
</organism>
<proteinExistence type="predicted"/>
<evidence type="ECO:0000259" key="5">
    <source>
        <dbReference type="PROSITE" id="PS50048"/>
    </source>
</evidence>
<sequence>MIPKACEPCRRRKIKCNGQTACNGCQKDPAACIYRVKARTRTRRSIPKPSTSAERVNSVRSPIEAIESLQSPTAEAEVANSALCYDVAAVHHSPQHTDSSGLFYGPACSFAFLQHIHRAILSNVASDMAGDSHENNGLDDFMIRNVFFGIPPRISLQTIPTRNRMDEIISSPDAVKLLDIFKNFSLHVFPFLTPAGLDGLLSKAYGSTSFTSHSSQDKALLLIILAIGTLSTANTNEAERLFQHAQRQAEVYIDAVTIPMIQFSLLVTDYQLNMGRPSAAYLQISSACRKAYALGLHRFSIPVALTDHGTQDCRATLWTVYSYDSWISFSLGRPNNMRRADLGCAYPENQFLLLDQCHIATGMEDASIKIYSKQFTSLLQLYETIEDLHNNLVQKCKQLGPKAIKSAWQASQAQVLGQVTLLNMYYNFVLTIYRPLLIAETALRSAGKADRVDMLWLQPACRKATAAAEDCIALLQQTKQIMDINLTRRQNAFYLETSCAILLYDSLSHPPKYQNNIQSVNMGLELLQMMVCDEPVSNAIQSVERIVIAVEHALSKGRGFHTLTVLPTHSERVQDTIHFERHDSLQRQHRASRDENLSSHIIDEVEPVEHHELFQCPEIDFDALTADLFASIPLDGSLLLSI</sequence>
<dbReference type="PROSITE" id="PS00463">
    <property type="entry name" value="ZN2_CY6_FUNGAL_1"/>
    <property type="match status" value="1"/>
</dbReference>
<dbReference type="GO" id="GO:0008270">
    <property type="term" value="F:zinc ion binding"/>
    <property type="evidence" value="ECO:0007669"/>
    <property type="project" value="InterPro"/>
</dbReference>
<protein>
    <recommendedName>
        <fullName evidence="5">Zn(2)-C6 fungal-type domain-containing protein</fullName>
    </recommendedName>
</protein>
<dbReference type="InterPro" id="IPR036864">
    <property type="entry name" value="Zn2-C6_fun-type_DNA-bd_sf"/>
</dbReference>